<protein>
    <submittedName>
        <fullName evidence="1">Uncharacterized protein</fullName>
    </submittedName>
</protein>
<dbReference type="EMBL" id="SPLM01000002">
    <property type="protein sequence ID" value="TMW68287.1"/>
    <property type="molecule type" value="Genomic_DNA"/>
</dbReference>
<comment type="caution">
    <text evidence="1">The sequence shown here is derived from an EMBL/GenBank/DDBJ whole genome shotgun (WGS) entry which is preliminary data.</text>
</comment>
<name>A0A8K1CR53_PYTOL</name>
<dbReference type="AlphaFoldDB" id="A0A8K1CR53"/>
<proteinExistence type="predicted"/>
<accession>A0A8K1CR53</accession>
<evidence type="ECO:0000313" key="1">
    <source>
        <dbReference type="EMBL" id="TMW68287.1"/>
    </source>
</evidence>
<organism evidence="1 2">
    <name type="scientific">Pythium oligandrum</name>
    <name type="common">Mycoparasitic fungus</name>
    <dbReference type="NCBI Taxonomy" id="41045"/>
    <lineage>
        <taxon>Eukaryota</taxon>
        <taxon>Sar</taxon>
        <taxon>Stramenopiles</taxon>
        <taxon>Oomycota</taxon>
        <taxon>Peronosporomycetes</taxon>
        <taxon>Pythiales</taxon>
        <taxon>Pythiaceae</taxon>
        <taxon>Pythium</taxon>
    </lineage>
</organism>
<dbReference type="Proteomes" id="UP000794436">
    <property type="component" value="Unassembled WGS sequence"/>
</dbReference>
<gene>
    <name evidence="1" type="ORF">Poli38472_005755</name>
</gene>
<reference evidence="1" key="1">
    <citation type="submission" date="2019-03" db="EMBL/GenBank/DDBJ databases">
        <title>Long read genome sequence of the mycoparasitic Pythium oligandrum ATCC 38472 isolated from sugarbeet rhizosphere.</title>
        <authorList>
            <person name="Gaulin E."/>
        </authorList>
    </citation>
    <scope>NUCLEOTIDE SEQUENCE</scope>
    <source>
        <strain evidence="1">ATCC 38472_TT</strain>
    </source>
</reference>
<sequence length="169" mass="19095">MFSIRYDFPEVELDRSTIAEPFSAAEDELLEFLAMASDSYPMHKVICVEAFELENKHEASTAYSPSLFGCASPSSFVTDVIVVMNLRYLIRQNCYSVYSVMENAGKGSLVLTSHTKSNFSSYGQLYALLLIIDVLLLTLNCLSSLELIQWMTFPKFQDVKSWAEQIEAK</sequence>
<keyword evidence="2" id="KW-1185">Reference proteome</keyword>
<evidence type="ECO:0000313" key="2">
    <source>
        <dbReference type="Proteomes" id="UP000794436"/>
    </source>
</evidence>